<dbReference type="Pfam" id="PF01041">
    <property type="entry name" value="DegT_DnrJ_EryC1"/>
    <property type="match status" value="1"/>
</dbReference>
<dbReference type="AlphaFoldDB" id="A0A2M7DQZ4"/>
<comment type="caution">
    <text evidence="1">The sequence shown here is derived from an EMBL/GenBank/DDBJ whole genome shotgun (WGS) entry which is preliminary data.</text>
</comment>
<dbReference type="InterPro" id="IPR015421">
    <property type="entry name" value="PyrdxlP-dep_Trfase_major"/>
</dbReference>
<evidence type="ECO:0000313" key="1">
    <source>
        <dbReference type="EMBL" id="PIV52170.1"/>
    </source>
</evidence>
<dbReference type="PANTHER" id="PTHR30244:SF34">
    <property type="entry name" value="DTDP-4-AMINO-4,6-DIDEOXYGALACTOSE TRANSAMINASE"/>
    <property type="match status" value="1"/>
</dbReference>
<dbReference type="GO" id="GO:0008483">
    <property type="term" value="F:transaminase activity"/>
    <property type="evidence" value="ECO:0007669"/>
    <property type="project" value="TreeGrafter"/>
</dbReference>
<dbReference type="InterPro" id="IPR015422">
    <property type="entry name" value="PyrdxlP-dep_Trfase_small"/>
</dbReference>
<dbReference type="InterPro" id="IPR000653">
    <property type="entry name" value="DegT/StrS_aminotransferase"/>
</dbReference>
<feature type="non-terminal residue" evidence="1">
    <location>
        <position position="189"/>
    </location>
</feature>
<dbReference type="Gene3D" id="3.40.640.10">
    <property type="entry name" value="Type I PLP-dependent aspartate aminotransferase-like (Major domain)"/>
    <property type="match status" value="1"/>
</dbReference>
<dbReference type="Proteomes" id="UP000228896">
    <property type="component" value="Unassembled WGS sequence"/>
</dbReference>
<name>A0A2M7DQZ4_9BACT</name>
<dbReference type="GO" id="GO:0030170">
    <property type="term" value="F:pyridoxal phosphate binding"/>
    <property type="evidence" value="ECO:0007669"/>
    <property type="project" value="TreeGrafter"/>
</dbReference>
<proteinExistence type="predicted"/>
<dbReference type="EMBL" id="PETS01000001">
    <property type="protein sequence ID" value="PIV52170.1"/>
    <property type="molecule type" value="Genomic_DNA"/>
</dbReference>
<sequence length="189" mass="22707">KKFYERLLLFRTHGITHDKKIMTKCDGPWYYEMQELGHNCRITDFQCALGISQLQRVDEFISRRSEIANYYNQAFKEMEEIRTPRVRLGSVCHAWHLYVIQLKLEKLKVGRRKIFEALRAENLGVNVHYIPVHLQPYYQKRFGYKLGDYPVAERVYERIITLPLYPKMTKKDARDVVRAVKKVVGYYRR</sequence>
<evidence type="ECO:0000313" key="2">
    <source>
        <dbReference type="Proteomes" id="UP000228896"/>
    </source>
</evidence>
<dbReference type="Gene3D" id="3.90.1150.10">
    <property type="entry name" value="Aspartate Aminotransferase, domain 1"/>
    <property type="match status" value="1"/>
</dbReference>
<protein>
    <submittedName>
        <fullName evidence="1">UDP-4-amino-4, 6-dideoxy-N-acetyl-beta-L-altrosamine transaminase</fullName>
    </submittedName>
</protein>
<gene>
    <name evidence="1" type="ORF">COS18_00005</name>
</gene>
<dbReference type="SUPFAM" id="SSF53383">
    <property type="entry name" value="PLP-dependent transferases"/>
    <property type="match status" value="1"/>
</dbReference>
<organism evidence="1 2">
    <name type="scientific">Candidatus Falkowbacteria bacterium CG02_land_8_20_14_3_00_36_14</name>
    <dbReference type="NCBI Taxonomy" id="1974560"/>
    <lineage>
        <taxon>Bacteria</taxon>
        <taxon>Candidatus Falkowiibacteriota</taxon>
    </lineage>
</organism>
<accession>A0A2M7DQZ4</accession>
<dbReference type="InterPro" id="IPR015424">
    <property type="entry name" value="PyrdxlP-dep_Trfase"/>
</dbReference>
<dbReference type="GO" id="GO:0000271">
    <property type="term" value="P:polysaccharide biosynthetic process"/>
    <property type="evidence" value="ECO:0007669"/>
    <property type="project" value="TreeGrafter"/>
</dbReference>
<dbReference type="PANTHER" id="PTHR30244">
    <property type="entry name" value="TRANSAMINASE"/>
    <property type="match status" value="1"/>
</dbReference>
<reference evidence="2" key="1">
    <citation type="submission" date="2017-09" db="EMBL/GenBank/DDBJ databases">
        <title>Depth-based differentiation of microbial function through sediment-hosted aquifers and enrichment of novel symbionts in the deep terrestrial subsurface.</title>
        <authorList>
            <person name="Probst A.J."/>
            <person name="Ladd B."/>
            <person name="Jarett J.K."/>
            <person name="Geller-Mcgrath D.E."/>
            <person name="Sieber C.M.K."/>
            <person name="Emerson J.B."/>
            <person name="Anantharaman K."/>
            <person name="Thomas B.C."/>
            <person name="Malmstrom R."/>
            <person name="Stieglmeier M."/>
            <person name="Klingl A."/>
            <person name="Woyke T."/>
            <person name="Ryan C.M."/>
            <person name="Banfield J.F."/>
        </authorList>
    </citation>
    <scope>NUCLEOTIDE SEQUENCE [LARGE SCALE GENOMIC DNA]</scope>
</reference>
<feature type="non-terminal residue" evidence="1">
    <location>
        <position position="1"/>
    </location>
</feature>